<proteinExistence type="predicted"/>
<feature type="non-terminal residue" evidence="2">
    <location>
        <position position="1"/>
    </location>
</feature>
<dbReference type="InterPro" id="IPR011710">
    <property type="entry name" value="Coatomer_bsu_C"/>
</dbReference>
<accession>A0A0C3FPM3</accession>
<dbReference type="EMBL" id="KN832998">
    <property type="protein sequence ID" value="KIM81659.1"/>
    <property type="molecule type" value="Genomic_DNA"/>
</dbReference>
<protein>
    <recommendedName>
        <fullName evidence="1">Coatomer beta subunit C-terminal domain-containing protein</fullName>
    </recommendedName>
</protein>
<dbReference type="AlphaFoldDB" id="A0A0C3FPM3"/>
<dbReference type="GO" id="GO:0005198">
    <property type="term" value="F:structural molecule activity"/>
    <property type="evidence" value="ECO:0007669"/>
    <property type="project" value="InterPro"/>
</dbReference>
<evidence type="ECO:0000313" key="3">
    <source>
        <dbReference type="Proteomes" id="UP000054166"/>
    </source>
</evidence>
<evidence type="ECO:0000313" key="2">
    <source>
        <dbReference type="EMBL" id="KIM81659.1"/>
    </source>
</evidence>
<reference evidence="3" key="2">
    <citation type="submission" date="2015-01" db="EMBL/GenBank/DDBJ databases">
        <title>Evolutionary Origins and Diversification of the Mycorrhizal Mutualists.</title>
        <authorList>
            <consortium name="DOE Joint Genome Institute"/>
            <consortium name="Mycorrhizal Genomics Consortium"/>
            <person name="Kohler A."/>
            <person name="Kuo A."/>
            <person name="Nagy L.G."/>
            <person name="Floudas D."/>
            <person name="Copeland A."/>
            <person name="Barry K.W."/>
            <person name="Cichocki N."/>
            <person name="Veneault-Fourrey C."/>
            <person name="LaButti K."/>
            <person name="Lindquist E.A."/>
            <person name="Lipzen A."/>
            <person name="Lundell T."/>
            <person name="Morin E."/>
            <person name="Murat C."/>
            <person name="Riley R."/>
            <person name="Ohm R."/>
            <person name="Sun H."/>
            <person name="Tunlid A."/>
            <person name="Henrissat B."/>
            <person name="Grigoriev I.V."/>
            <person name="Hibbett D.S."/>
            <person name="Martin F."/>
        </authorList>
    </citation>
    <scope>NUCLEOTIDE SEQUENCE [LARGE SCALE GENOMIC DNA]</scope>
    <source>
        <strain evidence="3">F 1598</strain>
    </source>
</reference>
<dbReference type="GO" id="GO:0030126">
    <property type="term" value="C:COPI vesicle coat"/>
    <property type="evidence" value="ECO:0007669"/>
    <property type="project" value="InterPro"/>
</dbReference>
<dbReference type="STRING" id="765440.A0A0C3FPM3"/>
<gene>
    <name evidence="2" type="ORF">PILCRDRAFT_50527</name>
</gene>
<name>A0A0C3FPM3_PILCF</name>
<dbReference type="InParanoid" id="A0A0C3FPM3"/>
<feature type="domain" description="Coatomer beta subunit C-terminal" evidence="1">
    <location>
        <begin position="18"/>
        <end position="74"/>
    </location>
</feature>
<keyword evidence="3" id="KW-1185">Reference proteome</keyword>
<dbReference type="HOGENOM" id="CLU_177939_0_0_1"/>
<dbReference type="GO" id="GO:0016192">
    <property type="term" value="P:vesicle-mediated transport"/>
    <property type="evidence" value="ECO:0007669"/>
    <property type="project" value="InterPro"/>
</dbReference>
<dbReference type="Proteomes" id="UP000054166">
    <property type="component" value="Unassembled WGS sequence"/>
</dbReference>
<dbReference type="OrthoDB" id="2692873at2759"/>
<organism evidence="2 3">
    <name type="scientific">Piloderma croceum (strain F 1598)</name>
    <dbReference type="NCBI Taxonomy" id="765440"/>
    <lineage>
        <taxon>Eukaryota</taxon>
        <taxon>Fungi</taxon>
        <taxon>Dikarya</taxon>
        <taxon>Basidiomycota</taxon>
        <taxon>Agaricomycotina</taxon>
        <taxon>Agaricomycetes</taxon>
        <taxon>Agaricomycetidae</taxon>
        <taxon>Atheliales</taxon>
        <taxon>Atheliaceae</taxon>
        <taxon>Piloderma</taxon>
    </lineage>
</organism>
<sequence length="74" mass="8252">KAAERNDAESTKALIVQVDDPPTFRQFSADDAINYDEDVGRATGSTEIRERFIFNLSCISQLTGFSDPIYAEAY</sequence>
<feature type="non-terminal residue" evidence="2">
    <location>
        <position position="74"/>
    </location>
</feature>
<dbReference type="GO" id="GO:0006886">
    <property type="term" value="P:intracellular protein transport"/>
    <property type="evidence" value="ECO:0007669"/>
    <property type="project" value="InterPro"/>
</dbReference>
<dbReference type="Pfam" id="PF07718">
    <property type="entry name" value="Coatamer_beta_C"/>
    <property type="match status" value="1"/>
</dbReference>
<evidence type="ECO:0000259" key="1">
    <source>
        <dbReference type="Pfam" id="PF07718"/>
    </source>
</evidence>
<reference evidence="2 3" key="1">
    <citation type="submission" date="2014-04" db="EMBL/GenBank/DDBJ databases">
        <authorList>
            <consortium name="DOE Joint Genome Institute"/>
            <person name="Kuo A."/>
            <person name="Tarkka M."/>
            <person name="Buscot F."/>
            <person name="Kohler A."/>
            <person name="Nagy L.G."/>
            <person name="Floudas D."/>
            <person name="Copeland A."/>
            <person name="Barry K.W."/>
            <person name="Cichocki N."/>
            <person name="Veneault-Fourrey C."/>
            <person name="LaButti K."/>
            <person name="Lindquist E.A."/>
            <person name="Lipzen A."/>
            <person name="Lundell T."/>
            <person name="Morin E."/>
            <person name="Murat C."/>
            <person name="Sun H."/>
            <person name="Tunlid A."/>
            <person name="Henrissat B."/>
            <person name="Grigoriev I.V."/>
            <person name="Hibbett D.S."/>
            <person name="Martin F."/>
            <person name="Nordberg H.P."/>
            <person name="Cantor M.N."/>
            <person name="Hua S.X."/>
        </authorList>
    </citation>
    <scope>NUCLEOTIDE SEQUENCE [LARGE SCALE GENOMIC DNA]</scope>
    <source>
        <strain evidence="2 3">F 1598</strain>
    </source>
</reference>